<evidence type="ECO:0000256" key="6">
    <source>
        <dbReference type="ARBA" id="ARBA00022781"/>
    </source>
</evidence>
<dbReference type="InterPro" id="IPR000568">
    <property type="entry name" value="ATP_synth_F0_asu"/>
</dbReference>
<keyword evidence="11" id="KW-1003">Cell membrane</keyword>
<dbReference type="eggNOG" id="COG0356">
    <property type="taxonomic scope" value="Bacteria"/>
</dbReference>
<keyword evidence="7 11" id="KW-1133">Transmembrane helix</keyword>
<dbReference type="GO" id="GO:0046933">
    <property type="term" value="F:proton-transporting ATP synthase activity, rotational mechanism"/>
    <property type="evidence" value="ECO:0007669"/>
    <property type="project" value="UniProtKB-UniRule"/>
</dbReference>
<dbReference type="GO" id="GO:0005886">
    <property type="term" value="C:plasma membrane"/>
    <property type="evidence" value="ECO:0007669"/>
    <property type="project" value="UniProtKB-SubCell"/>
</dbReference>
<feature type="transmembrane region" description="Helical" evidence="11">
    <location>
        <begin position="120"/>
        <end position="138"/>
    </location>
</feature>
<evidence type="ECO:0000256" key="8">
    <source>
        <dbReference type="ARBA" id="ARBA00023065"/>
    </source>
</evidence>
<evidence type="ECO:0000256" key="4">
    <source>
        <dbReference type="ARBA" id="ARBA00022547"/>
    </source>
</evidence>
<keyword evidence="6 11" id="KW-0375">Hydrogen ion transport</keyword>
<evidence type="ECO:0000256" key="10">
    <source>
        <dbReference type="ARBA" id="ARBA00023310"/>
    </source>
</evidence>
<dbReference type="InterPro" id="IPR035908">
    <property type="entry name" value="F0_ATP_A_sf"/>
</dbReference>
<keyword evidence="9 11" id="KW-0472">Membrane</keyword>
<keyword evidence="14" id="KW-1185">Reference proteome</keyword>
<dbReference type="SUPFAM" id="SSF81336">
    <property type="entry name" value="F1F0 ATP synthase subunit A"/>
    <property type="match status" value="1"/>
</dbReference>
<dbReference type="NCBIfam" id="TIGR01131">
    <property type="entry name" value="ATP_synt_6_or_A"/>
    <property type="match status" value="1"/>
</dbReference>
<proteinExistence type="inferred from homology"/>
<evidence type="ECO:0000256" key="5">
    <source>
        <dbReference type="ARBA" id="ARBA00022692"/>
    </source>
</evidence>
<keyword evidence="5 11" id="KW-0812">Transmembrane</keyword>
<dbReference type="InterPro" id="IPR045083">
    <property type="entry name" value="ATP_synth_F0_asu_bact/mt"/>
</dbReference>
<dbReference type="GO" id="GO:0045259">
    <property type="term" value="C:proton-transporting ATP synthase complex"/>
    <property type="evidence" value="ECO:0007669"/>
    <property type="project" value="UniProtKB-KW"/>
</dbReference>
<dbReference type="PANTHER" id="PTHR11410">
    <property type="entry name" value="ATP SYNTHASE SUBUNIT A"/>
    <property type="match status" value="1"/>
</dbReference>
<dbReference type="EMBL" id="CP011454">
    <property type="protein sequence ID" value="AMW06830.1"/>
    <property type="molecule type" value="Genomic_DNA"/>
</dbReference>
<reference evidence="13 14" key="1">
    <citation type="journal article" date="2014" name="Proc. Natl. Acad. Sci. U.S.A.">
        <title>Functional type 2 photosynthetic reaction centers found in the rare bacterial phylum Gemmatimonadetes.</title>
        <authorList>
            <person name="Zeng Y."/>
            <person name="Feng F."/>
            <person name="Medova H."/>
            <person name="Dean J."/>
            <person name="Koblizek M."/>
        </authorList>
    </citation>
    <scope>NUCLEOTIDE SEQUENCE [LARGE SCALE GENOMIC DNA]</scope>
    <source>
        <strain evidence="13 14">AP64</strain>
    </source>
</reference>
<dbReference type="PRINTS" id="PR00123">
    <property type="entry name" value="ATPASEA"/>
</dbReference>
<dbReference type="PROSITE" id="PS00449">
    <property type="entry name" value="ATPASE_A"/>
    <property type="match status" value="1"/>
</dbReference>
<evidence type="ECO:0000256" key="7">
    <source>
        <dbReference type="ARBA" id="ARBA00022989"/>
    </source>
</evidence>
<keyword evidence="3 11" id="KW-0813">Transport</keyword>
<dbReference type="Gene3D" id="1.20.120.220">
    <property type="entry name" value="ATP synthase, F0 complex, subunit A"/>
    <property type="match status" value="1"/>
</dbReference>
<dbReference type="PANTHER" id="PTHR11410:SF0">
    <property type="entry name" value="ATP SYNTHASE SUBUNIT A"/>
    <property type="match status" value="1"/>
</dbReference>
<evidence type="ECO:0000256" key="12">
    <source>
        <dbReference type="RuleBase" id="RU000483"/>
    </source>
</evidence>
<reference evidence="13 14" key="2">
    <citation type="journal article" date="2016" name="Environ. Microbiol. Rep.">
        <title>Metagenomic evidence for the presence of phototrophic Gemmatimonadetes bacteria in diverse environments.</title>
        <authorList>
            <person name="Zeng Y."/>
            <person name="Baumbach J."/>
            <person name="Barbosa E.G."/>
            <person name="Azevedo V."/>
            <person name="Zhang C."/>
            <person name="Koblizek M."/>
        </authorList>
    </citation>
    <scope>NUCLEOTIDE SEQUENCE [LARGE SCALE GENOMIC DNA]</scope>
    <source>
        <strain evidence="13 14">AP64</strain>
    </source>
</reference>
<evidence type="ECO:0000256" key="3">
    <source>
        <dbReference type="ARBA" id="ARBA00022448"/>
    </source>
</evidence>
<dbReference type="STRING" id="1379270.GEMMAAP_12610"/>
<comment type="subcellular location">
    <subcellularLocation>
        <location evidence="11 12">Cell membrane</location>
        <topology evidence="11 12">Multi-pass membrane protein</topology>
    </subcellularLocation>
    <subcellularLocation>
        <location evidence="1">Membrane</location>
        <topology evidence="1">Multi-pass membrane protein</topology>
    </subcellularLocation>
</comment>
<dbReference type="KEGG" id="gph:GEMMAAP_12610"/>
<evidence type="ECO:0000313" key="13">
    <source>
        <dbReference type="EMBL" id="AMW06830.1"/>
    </source>
</evidence>
<comment type="function">
    <text evidence="11 12">Key component of the proton channel; it plays a direct role in the translocation of protons across the membrane.</text>
</comment>
<dbReference type="CDD" id="cd00310">
    <property type="entry name" value="ATP-synt_Fo_a_6"/>
    <property type="match status" value="1"/>
</dbReference>
<accession>A0A143BQM5</accession>
<feature type="transmembrane region" description="Helical" evidence="11">
    <location>
        <begin position="189"/>
        <end position="206"/>
    </location>
</feature>
<comment type="similarity">
    <text evidence="2 11 12">Belongs to the ATPase A chain family.</text>
</comment>
<evidence type="ECO:0000256" key="9">
    <source>
        <dbReference type="ARBA" id="ARBA00023136"/>
    </source>
</evidence>
<evidence type="ECO:0000256" key="1">
    <source>
        <dbReference type="ARBA" id="ARBA00004141"/>
    </source>
</evidence>
<evidence type="ECO:0000256" key="11">
    <source>
        <dbReference type="HAMAP-Rule" id="MF_01393"/>
    </source>
</evidence>
<dbReference type="Proteomes" id="UP000076404">
    <property type="component" value="Chromosome"/>
</dbReference>
<name>A0A143BQM5_9BACT</name>
<dbReference type="HAMAP" id="MF_01393">
    <property type="entry name" value="ATP_synth_a_bact"/>
    <property type="match status" value="1"/>
</dbReference>
<keyword evidence="10 11" id="KW-0066">ATP synthesis</keyword>
<dbReference type="AlphaFoldDB" id="A0A143BQM5"/>
<dbReference type="InterPro" id="IPR023011">
    <property type="entry name" value="ATP_synth_F0_asu_AS"/>
</dbReference>
<keyword evidence="8 11" id="KW-0406">Ion transport</keyword>
<feature type="transmembrane region" description="Helical" evidence="11">
    <location>
        <begin position="249"/>
        <end position="278"/>
    </location>
</feature>
<protein>
    <recommendedName>
        <fullName evidence="11 12">ATP synthase subunit a</fullName>
    </recommendedName>
    <alternativeName>
        <fullName evidence="11">ATP synthase F0 sector subunit a</fullName>
    </alternativeName>
    <alternativeName>
        <fullName evidence="11">F-ATPase subunit 6</fullName>
    </alternativeName>
</protein>
<keyword evidence="4 11" id="KW-0138">CF(0)</keyword>
<sequence>MATTASDAPVDFITPHITDSRHLEIPWPNSHLAKEIPLPQFAPIHIGGVTLDLSPTKHVVFMLMAAVVVALLLIVAGNASQKQHAAKGRSSGFAGAIEAMALYLRNEVVLPNVGHHGEGFVPFALTLFFFILVCNLFGMLPWGATATGNISVTATLAIITAIVVEVAGVRANGLGYLNTIFYWNKDLPFVMRVLMFIVMSPVEMVGKLSKPFALTIRLFANMTAGHIVLLAIMGLIFSFKSWFITPVPVLMATAISMLELFVAFLQAFIFTLLASVFIGQIREAHH</sequence>
<feature type="transmembrane region" description="Helical" evidence="11">
    <location>
        <begin position="218"/>
        <end position="237"/>
    </location>
</feature>
<evidence type="ECO:0000256" key="2">
    <source>
        <dbReference type="ARBA" id="ARBA00006810"/>
    </source>
</evidence>
<organism evidence="13 14">
    <name type="scientific">Gemmatimonas phototrophica</name>
    <dbReference type="NCBI Taxonomy" id="1379270"/>
    <lineage>
        <taxon>Bacteria</taxon>
        <taxon>Pseudomonadati</taxon>
        <taxon>Gemmatimonadota</taxon>
        <taxon>Gemmatimonadia</taxon>
        <taxon>Gemmatimonadales</taxon>
        <taxon>Gemmatimonadaceae</taxon>
        <taxon>Gemmatimonas</taxon>
    </lineage>
</organism>
<gene>
    <name evidence="11" type="primary">atpB</name>
    <name evidence="13" type="ORF">GEMMAAP_12610</name>
</gene>
<evidence type="ECO:0000313" key="14">
    <source>
        <dbReference type="Proteomes" id="UP000076404"/>
    </source>
</evidence>
<feature type="transmembrane region" description="Helical" evidence="11">
    <location>
        <begin position="150"/>
        <end position="169"/>
    </location>
</feature>
<feature type="transmembrane region" description="Helical" evidence="11">
    <location>
        <begin position="59"/>
        <end position="79"/>
    </location>
</feature>
<dbReference type="Pfam" id="PF00119">
    <property type="entry name" value="ATP-synt_A"/>
    <property type="match status" value="1"/>
</dbReference>